<reference evidence="4 5" key="1">
    <citation type="submission" date="2022-03" db="EMBL/GenBank/DDBJ databases">
        <title>Complete genome of Streptomyces rimosus ssp. rimosus R7 (=ATCC 10970).</title>
        <authorList>
            <person name="Beganovic S."/>
            <person name="Ruckert C."/>
            <person name="Busche T."/>
            <person name="Kalinowski J."/>
            <person name="Wittmann C."/>
        </authorList>
    </citation>
    <scope>NUCLEOTIDE SEQUENCE [LARGE SCALE GENOMIC DNA]</scope>
    <source>
        <strain evidence="4 5">R7</strain>
    </source>
</reference>
<evidence type="ECO:0000313" key="4">
    <source>
        <dbReference type="EMBL" id="UNZ00994.1"/>
    </source>
</evidence>
<dbReference type="Pfam" id="PF00698">
    <property type="entry name" value="Acyl_transf_1"/>
    <property type="match status" value="1"/>
</dbReference>
<dbReference type="InterPro" id="IPR016035">
    <property type="entry name" value="Acyl_Trfase/lysoPLipase"/>
</dbReference>
<dbReference type="GeneID" id="66859923"/>
<dbReference type="RefSeq" id="WP_003981033.1">
    <property type="nucleotide sequence ID" value="NZ_CP043497.1"/>
</dbReference>
<dbReference type="PANTHER" id="PTHR43775:SF37">
    <property type="entry name" value="SI:DKEY-61P9.11"/>
    <property type="match status" value="1"/>
</dbReference>
<dbReference type="InterPro" id="IPR001227">
    <property type="entry name" value="Ac_transferase_dom_sf"/>
</dbReference>
<keyword evidence="4" id="KW-0808">Transferase</keyword>
<protein>
    <submittedName>
        <fullName evidence="4">Phthiocerol synthesis polyketide synthase type I PpsE</fullName>
        <ecNumber evidence="4">2.3.1.41</ecNumber>
    </submittedName>
</protein>
<dbReference type="SMART" id="SM00827">
    <property type="entry name" value="PKS_AT"/>
    <property type="match status" value="1"/>
</dbReference>
<keyword evidence="1" id="KW-0596">Phosphopantetheine</keyword>
<keyword evidence="2" id="KW-0597">Phosphoprotein</keyword>
<evidence type="ECO:0000259" key="3">
    <source>
        <dbReference type="SMART" id="SM00827"/>
    </source>
</evidence>
<keyword evidence="4" id="KW-0012">Acyltransferase</keyword>
<dbReference type="Proteomes" id="UP000829494">
    <property type="component" value="Chromosome"/>
</dbReference>
<dbReference type="Gene3D" id="3.40.366.10">
    <property type="entry name" value="Malonyl-Coenzyme A Acyl Carrier Protein, domain 2"/>
    <property type="match status" value="1"/>
</dbReference>
<dbReference type="InterPro" id="IPR014043">
    <property type="entry name" value="Acyl_transferase_dom"/>
</dbReference>
<evidence type="ECO:0000256" key="1">
    <source>
        <dbReference type="ARBA" id="ARBA00022450"/>
    </source>
</evidence>
<evidence type="ECO:0000256" key="2">
    <source>
        <dbReference type="ARBA" id="ARBA00022553"/>
    </source>
</evidence>
<dbReference type="Gene3D" id="3.30.70.3290">
    <property type="match status" value="1"/>
</dbReference>
<dbReference type="EC" id="2.3.1.41" evidence="4"/>
<keyword evidence="5" id="KW-1185">Reference proteome</keyword>
<dbReference type="PANTHER" id="PTHR43775">
    <property type="entry name" value="FATTY ACID SYNTHASE"/>
    <property type="match status" value="1"/>
</dbReference>
<gene>
    <name evidence="4" type="primary">ppsE2</name>
    <name evidence="4" type="ORF">SRIMR7_02465</name>
</gene>
<evidence type="ECO:0000313" key="5">
    <source>
        <dbReference type="Proteomes" id="UP000829494"/>
    </source>
</evidence>
<accession>A0ABY3YTL1</accession>
<name>A0ABY3YTL1_STRRM</name>
<organism evidence="4 5">
    <name type="scientific">Streptomyces rimosus subsp. rimosus</name>
    <dbReference type="NCBI Taxonomy" id="132474"/>
    <lineage>
        <taxon>Bacteria</taxon>
        <taxon>Bacillati</taxon>
        <taxon>Actinomycetota</taxon>
        <taxon>Actinomycetes</taxon>
        <taxon>Kitasatosporales</taxon>
        <taxon>Streptomycetaceae</taxon>
        <taxon>Streptomyces</taxon>
    </lineage>
</organism>
<dbReference type="GO" id="GO:0004315">
    <property type="term" value="F:3-oxoacyl-[acyl-carrier-protein] synthase activity"/>
    <property type="evidence" value="ECO:0007669"/>
    <property type="project" value="UniProtKB-EC"/>
</dbReference>
<dbReference type="SUPFAM" id="SSF52151">
    <property type="entry name" value="FabD/lysophospholipase-like"/>
    <property type="match status" value="1"/>
</dbReference>
<dbReference type="SUPFAM" id="SSF55048">
    <property type="entry name" value="Probable ACP-binding domain of malonyl-CoA ACP transacylase"/>
    <property type="match status" value="1"/>
</dbReference>
<feature type="domain" description="Malonyl-CoA:ACP transacylase (MAT)" evidence="3">
    <location>
        <begin position="22"/>
        <end position="315"/>
    </location>
</feature>
<dbReference type="InterPro" id="IPR016036">
    <property type="entry name" value="Malonyl_transacylase_ACP-bd"/>
</dbReference>
<sequence length="340" mass="35449">MTADTKATGAPAARAPRPVALLLPGQGSQYRRMAAGLYAAEPVFAEAVDEVLGAMGAEGARMHADWLAERPELPVDHVLRAQPLLFAVDYALGRLVTSWGIRPVALLGHSIGEMAAATLAGVFTVRDAARVVLDRVTRLTAAPPGGMLAVAESAASLEPFLGDGVVVGAVNAPRQTVLGGPEDALRAVGETLRARGITAQRVPALSPFHSPAIAPHARGAEAVLATVERRPPRTVVHSCYTAAPLTAQQVADPAYWAAHPVDQVRFWPALDGLLAPGGLVVVEAGPGRTLSSLALRHPSVRRGDCMVVPLSPKRADGPEDDRVALGEAVDALRGEGYRIP</sequence>
<dbReference type="InterPro" id="IPR050091">
    <property type="entry name" value="PKS_NRPS_Biosynth_Enz"/>
</dbReference>
<proteinExistence type="predicted"/>
<dbReference type="Gene3D" id="3.30.70.250">
    <property type="entry name" value="Malonyl-CoA ACP transacylase, ACP-binding"/>
    <property type="match status" value="1"/>
</dbReference>
<dbReference type="EMBL" id="CP094298">
    <property type="protein sequence ID" value="UNZ00994.1"/>
    <property type="molecule type" value="Genomic_DNA"/>
</dbReference>